<name>A0ABY5MNR4_9HYPH</name>
<keyword evidence="1" id="KW-0472">Membrane</keyword>
<keyword evidence="1" id="KW-0812">Transmembrane</keyword>
<protein>
    <recommendedName>
        <fullName evidence="4">Major facilitator superfamily (MFS) profile domain-containing protein</fullName>
    </recommendedName>
</protein>
<dbReference type="SUPFAM" id="SSF103473">
    <property type="entry name" value="MFS general substrate transporter"/>
    <property type="match status" value="1"/>
</dbReference>
<evidence type="ECO:0000313" key="3">
    <source>
        <dbReference type="Proteomes" id="UP001342418"/>
    </source>
</evidence>
<sequence>MEHFRVHGLLGVSSGFSNTLMGALWPEVYGTRFLGAVRAMTVAVMVFASAMGPGLTGYLIDLGVSFPLQVLVMAFTALPRRA</sequence>
<dbReference type="EMBL" id="CP030941">
    <property type="protein sequence ID" value="UUP19628.1"/>
    <property type="molecule type" value="Genomic_DNA"/>
</dbReference>
<gene>
    <name evidence="2" type="ORF">NTH_04134</name>
</gene>
<keyword evidence="1" id="KW-1133">Transmembrane helix</keyword>
<keyword evidence="3" id="KW-1185">Reference proteome</keyword>
<organism evidence="2 3">
    <name type="scientific">Nitratireductor thuwali</name>
    <dbReference type="NCBI Taxonomy" id="2267699"/>
    <lineage>
        <taxon>Bacteria</taxon>
        <taxon>Pseudomonadati</taxon>
        <taxon>Pseudomonadota</taxon>
        <taxon>Alphaproteobacteria</taxon>
        <taxon>Hyphomicrobiales</taxon>
        <taxon>Phyllobacteriaceae</taxon>
        <taxon>Nitratireductor</taxon>
    </lineage>
</organism>
<accession>A0ABY5MNR4</accession>
<evidence type="ECO:0000256" key="1">
    <source>
        <dbReference type="SAM" id="Phobius"/>
    </source>
</evidence>
<proteinExistence type="predicted"/>
<evidence type="ECO:0000313" key="2">
    <source>
        <dbReference type="EMBL" id="UUP19628.1"/>
    </source>
</evidence>
<dbReference type="InterPro" id="IPR036259">
    <property type="entry name" value="MFS_trans_sf"/>
</dbReference>
<dbReference type="Proteomes" id="UP001342418">
    <property type="component" value="Chromosome"/>
</dbReference>
<reference evidence="2 3" key="1">
    <citation type="submission" date="2018-07" db="EMBL/GenBank/DDBJ databases">
        <title>Genome sequence of Nitratireductor thuwali#1536.</title>
        <authorList>
            <person name="Michoud G."/>
            <person name="Merlino G."/>
            <person name="Sefrji F.O."/>
            <person name="Daffonchio D."/>
        </authorList>
    </citation>
    <scope>NUCLEOTIDE SEQUENCE [LARGE SCALE GENOMIC DNA]</scope>
    <source>
        <strain evidence="3">Nit1536</strain>
    </source>
</reference>
<evidence type="ECO:0008006" key="4">
    <source>
        <dbReference type="Google" id="ProtNLM"/>
    </source>
</evidence>
<dbReference type="RefSeq" id="WP_338531758.1">
    <property type="nucleotide sequence ID" value="NZ_CP030941.1"/>
</dbReference>
<feature type="transmembrane region" description="Helical" evidence="1">
    <location>
        <begin position="6"/>
        <end position="26"/>
    </location>
</feature>